<feature type="binding site" evidence="4">
    <location>
        <position position="36"/>
    </location>
    <ligand>
        <name>molybdate</name>
        <dbReference type="ChEBI" id="CHEBI:36264"/>
    </ligand>
</feature>
<comment type="similarity">
    <text evidence="1">Belongs to the bacterial solute-binding protein ModA family.</text>
</comment>
<dbReference type="AlphaFoldDB" id="A0A5R9B9I4"/>
<dbReference type="RefSeq" id="WP_138254081.1">
    <property type="nucleotide sequence ID" value="NZ_VAVZ01000047.1"/>
</dbReference>
<feature type="binding site" evidence="4">
    <location>
        <position position="183"/>
    </location>
    <ligand>
        <name>molybdate</name>
        <dbReference type="ChEBI" id="CHEBI:36264"/>
    </ligand>
</feature>
<evidence type="ECO:0000313" key="6">
    <source>
        <dbReference type="Proteomes" id="UP000310458"/>
    </source>
</evidence>
<dbReference type="OrthoDB" id="9785015at2"/>
<dbReference type="EMBL" id="VAVZ01000047">
    <property type="protein sequence ID" value="TLP93336.1"/>
    <property type="molecule type" value="Genomic_DNA"/>
</dbReference>
<dbReference type="Proteomes" id="UP000310458">
    <property type="component" value="Unassembled WGS sequence"/>
</dbReference>
<keyword evidence="2 4" id="KW-0479">Metal-binding</keyword>
<keyword evidence="3" id="KW-0732">Signal</keyword>
<evidence type="ECO:0000256" key="1">
    <source>
        <dbReference type="ARBA" id="ARBA00009175"/>
    </source>
</evidence>
<dbReference type="GO" id="GO:0046872">
    <property type="term" value="F:metal ion binding"/>
    <property type="evidence" value="ECO:0007669"/>
    <property type="project" value="UniProtKB-KW"/>
</dbReference>
<dbReference type="PROSITE" id="PS00430">
    <property type="entry name" value="TONB_DEPENDENT_REC_1"/>
    <property type="match status" value="1"/>
</dbReference>
<dbReference type="PANTHER" id="PTHR30632:SF0">
    <property type="entry name" value="SULFATE-BINDING PROTEIN"/>
    <property type="match status" value="1"/>
</dbReference>
<sequence length="250" mass="25454">MKGRSPLLISAAAVSAALLGGCAEQDNTLTVFAAASLHEPFQQIGEGFSEETGIEVAFNTAGSSGLVDQLENGAPGDVLATADETSMNRAERAGLLAKAPVVFAQNYMVIVTPDGNPAGIGDIADLAELTTVSLCAPQVPCGAAASRLLADGGVELSPAAEELSVTDVLGRVRAGEADAGLVYTTSAQQAGDDVEVITIDGAVADPNSYPATVLEAARYPEEAQLFVEYLLSAEAQQVLADAGFSRVEGL</sequence>
<evidence type="ECO:0000256" key="3">
    <source>
        <dbReference type="ARBA" id="ARBA00022729"/>
    </source>
</evidence>
<reference evidence="5 6" key="1">
    <citation type="submission" date="2019-05" db="EMBL/GenBank/DDBJ databases">
        <title>Nesterenkonia sp. GY074 isolated from the Southern Atlantic Ocean.</title>
        <authorList>
            <person name="Zhang G."/>
        </authorList>
    </citation>
    <scope>NUCLEOTIDE SEQUENCE [LARGE SCALE GENOMIC DNA]</scope>
    <source>
        <strain evidence="5 6">GY074</strain>
    </source>
</reference>
<dbReference type="PROSITE" id="PS51257">
    <property type="entry name" value="PROKAR_LIPOPROTEIN"/>
    <property type="match status" value="1"/>
</dbReference>
<dbReference type="PIRSF" id="PIRSF004846">
    <property type="entry name" value="ModA"/>
    <property type="match status" value="1"/>
</dbReference>
<dbReference type="SUPFAM" id="SSF53850">
    <property type="entry name" value="Periplasmic binding protein-like II"/>
    <property type="match status" value="1"/>
</dbReference>
<name>A0A5R9B9I4_9MICC</name>
<protein>
    <submittedName>
        <fullName evidence="5">Molybdate ABC transporter substrate-binding protein</fullName>
    </submittedName>
</protein>
<evidence type="ECO:0000313" key="5">
    <source>
        <dbReference type="EMBL" id="TLP93336.1"/>
    </source>
</evidence>
<keyword evidence="4" id="KW-0500">Molybdenum</keyword>
<dbReference type="PANTHER" id="PTHR30632">
    <property type="entry name" value="MOLYBDATE-BINDING PERIPLASMIC PROTEIN"/>
    <property type="match status" value="1"/>
</dbReference>
<organism evidence="5 6">
    <name type="scientific">Nesterenkonia salmonea</name>
    <dbReference type="NCBI Taxonomy" id="1804987"/>
    <lineage>
        <taxon>Bacteria</taxon>
        <taxon>Bacillati</taxon>
        <taxon>Actinomycetota</taxon>
        <taxon>Actinomycetes</taxon>
        <taxon>Micrococcales</taxon>
        <taxon>Micrococcaceae</taxon>
        <taxon>Nesterenkonia</taxon>
    </lineage>
</organism>
<evidence type="ECO:0000256" key="4">
    <source>
        <dbReference type="PIRSR" id="PIRSR004846-1"/>
    </source>
</evidence>
<dbReference type="InterPro" id="IPR010916">
    <property type="entry name" value="TonB_box_CS"/>
</dbReference>
<dbReference type="GO" id="GO:0015689">
    <property type="term" value="P:molybdate ion transport"/>
    <property type="evidence" value="ECO:0007669"/>
    <property type="project" value="InterPro"/>
</dbReference>
<dbReference type="GO" id="GO:0030973">
    <property type="term" value="F:molybdate ion binding"/>
    <property type="evidence" value="ECO:0007669"/>
    <property type="project" value="TreeGrafter"/>
</dbReference>
<feature type="binding site" evidence="4">
    <location>
        <position position="63"/>
    </location>
    <ligand>
        <name>molybdate</name>
        <dbReference type="ChEBI" id="CHEBI:36264"/>
    </ligand>
</feature>
<comment type="caution">
    <text evidence="5">The sequence shown here is derived from an EMBL/GenBank/DDBJ whole genome shotgun (WGS) entry which is preliminary data.</text>
</comment>
<dbReference type="NCBIfam" id="TIGR01256">
    <property type="entry name" value="modA"/>
    <property type="match status" value="1"/>
</dbReference>
<dbReference type="InterPro" id="IPR005950">
    <property type="entry name" value="ModA"/>
</dbReference>
<evidence type="ECO:0000256" key="2">
    <source>
        <dbReference type="ARBA" id="ARBA00022723"/>
    </source>
</evidence>
<dbReference type="Gene3D" id="3.40.190.10">
    <property type="entry name" value="Periplasmic binding protein-like II"/>
    <property type="match status" value="2"/>
</dbReference>
<feature type="binding site" evidence="4">
    <location>
        <position position="165"/>
    </location>
    <ligand>
        <name>molybdate</name>
        <dbReference type="ChEBI" id="CHEBI:36264"/>
    </ligand>
</feature>
<dbReference type="InterPro" id="IPR050682">
    <property type="entry name" value="ModA/WtpA"/>
</dbReference>
<keyword evidence="6" id="KW-1185">Reference proteome</keyword>
<dbReference type="Pfam" id="PF13531">
    <property type="entry name" value="SBP_bac_11"/>
    <property type="match status" value="1"/>
</dbReference>
<proteinExistence type="inferred from homology"/>
<accession>A0A5R9B9I4</accession>
<gene>
    <name evidence="5" type="primary">modA</name>
    <name evidence="5" type="ORF">FEF26_13580</name>
</gene>